<evidence type="ECO:0000313" key="2">
    <source>
        <dbReference type="Proteomes" id="UP000053097"/>
    </source>
</evidence>
<accession>A0A026W5L7</accession>
<keyword evidence="2" id="KW-1185">Reference proteome</keyword>
<dbReference type="PANTHER" id="PTHR47326">
    <property type="entry name" value="TRANSPOSABLE ELEMENT TC3 TRANSPOSASE-LIKE PROTEIN"/>
    <property type="match status" value="1"/>
</dbReference>
<dbReference type="OrthoDB" id="9986793at2759"/>
<dbReference type="PANTHER" id="PTHR47326:SF1">
    <property type="entry name" value="HTH PSQ-TYPE DOMAIN-CONTAINING PROTEIN"/>
    <property type="match status" value="1"/>
</dbReference>
<gene>
    <name evidence="1" type="ORF">X777_09997</name>
</gene>
<dbReference type="GO" id="GO:0003676">
    <property type="term" value="F:nucleic acid binding"/>
    <property type="evidence" value="ECO:0007669"/>
    <property type="project" value="InterPro"/>
</dbReference>
<reference evidence="1 2" key="1">
    <citation type="journal article" date="2014" name="Curr. Biol.">
        <title>The genome of the clonal raider ant Cerapachys biroi.</title>
        <authorList>
            <person name="Oxley P.R."/>
            <person name="Ji L."/>
            <person name="Fetter-Pruneda I."/>
            <person name="McKenzie S.K."/>
            <person name="Li C."/>
            <person name="Hu H."/>
            <person name="Zhang G."/>
            <person name="Kronauer D.J."/>
        </authorList>
    </citation>
    <scope>NUCLEOTIDE SEQUENCE [LARGE SCALE GENOMIC DNA]</scope>
</reference>
<dbReference type="AlphaFoldDB" id="A0A026W5L7"/>
<name>A0A026W5L7_OOCBI</name>
<organism evidence="1 2">
    <name type="scientific">Ooceraea biroi</name>
    <name type="common">Clonal raider ant</name>
    <name type="synonym">Cerapachys biroi</name>
    <dbReference type="NCBI Taxonomy" id="2015173"/>
    <lineage>
        <taxon>Eukaryota</taxon>
        <taxon>Metazoa</taxon>
        <taxon>Ecdysozoa</taxon>
        <taxon>Arthropoda</taxon>
        <taxon>Hexapoda</taxon>
        <taxon>Insecta</taxon>
        <taxon>Pterygota</taxon>
        <taxon>Neoptera</taxon>
        <taxon>Endopterygota</taxon>
        <taxon>Hymenoptera</taxon>
        <taxon>Apocrita</taxon>
        <taxon>Aculeata</taxon>
        <taxon>Formicoidea</taxon>
        <taxon>Formicidae</taxon>
        <taxon>Dorylinae</taxon>
        <taxon>Ooceraea</taxon>
    </lineage>
</organism>
<dbReference type="OMA" id="FDGHLTA"/>
<evidence type="ECO:0008006" key="3">
    <source>
        <dbReference type="Google" id="ProtNLM"/>
    </source>
</evidence>
<dbReference type="EMBL" id="KK107393">
    <property type="protein sequence ID" value="EZA51365.1"/>
    <property type="molecule type" value="Genomic_DNA"/>
</dbReference>
<protein>
    <recommendedName>
        <fullName evidence="3">Tc1-like transposase DDE domain-containing protein</fullName>
    </recommendedName>
</protein>
<proteinExistence type="predicted"/>
<evidence type="ECO:0000313" key="1">
    <source>
        <dbReference type="EMBL" id="EZA51365.1"/>
    </source>
</evidence>
<dbReference type="InterPro" id="IPR036397">
    <property type="entry name" value="RNaseH_sf"/>
</dbReference>
<dbReference type="Gene3D" id="3.30.420.10">
    <property type="entry name" value="Ribonuclease H-like superfamily/Ribonuclease H"/>
    <property type="match status" value="1"/>
</dbReference>
<sequence>MVWISENGHVVGPHFFDGHLTADRYNNFLQNELPVLLENVDLHTKQHLWFQQDGTPAHSARAVRRTLNNVFRNGWLGIGGTVEFPSRSPDLTALDLFLWGYLKNIIYQVESTTAEDMKRRIVETCRNISALTFQRVENSFRNRVNLCIEANGQAFEHLLA</sequence>
<dbReference type="Proteomes" id="UP000053097">
    <property type="component" value="Unassembled WGS sequence"/>
</dbReference>